<proteinExistence type="predicted"/>
<keyword evidence="2" id="KW-1185">Reference proteome</keyword>
<sequence length="88" mass="9508">MKHTTDEMTLAEILGDPLIHAVMHADGIALNDFKDMMYSAARSLKTRDGTALSGTFRTTGLAASSKRTLVATMRPLFTGSFEPCSATR</sequence>
<dbReference type="RefSeq" id="WP_067653189.1">
    <property type="nucleotide sequence ID" value="NZ_KQ961036.1"/>
</dbReference>
<dbReference type="EMBL" id="LNUW01000007">
    <property type="protein sequence ID" value="KXG87259.1"/>
    <property type="molecule type" value="Genomic_DNA"/>
</dbReference>
<comment type="caution">
    <text evidence="1">The sequence shown here is derived from an EMBL/GenBank/DDBJ whole genome shotgun (WGS) entry which is preliminary data.</text>
</comment>
<protein>
    <submittedName>
        <fullName evidence="1">Uncharacterized protein</fullName>
    </submittedName>
</protein>
<evidence type="ECO:0000313" key="2">
    <source>
        <dbReference type="Proteomes" id="UP000070498"/>
    </source>
</evidence>
<dbReference type="AlphaFoldDB" id="A0A135P754"/>
<gene>
    <name evidence="1" type="ORF">ATO67_19805</name>
</gene>
<accession>A0A135P754</accession>
<dbReference type="STRING" id="2052828.ATO67_19805"/>
<dbReference type="OrthoDB" id="7365361at2"/>
<organism evidence="1 2">
    <name type="scientific">Agrobacterium bohemicum</name>
    <dbReference type="NCBI Taxonomy" id="2052828"/>
    <lineage>
        <taxon>Bacteria</taxon>
        <taxon>Pseudomonadati</taxon>
        <taxon>Pseudomonadota</taxon>
        <taxon>Alphaproteobacteria</taxon>
        <taxon>Hyphomicrobiales</taxon>
        <taxon>Rhizobiaceae</taxon>
        <taxon>Rhizobium/Agrobacterium group</taxon>
        <taxon>Agrobacterium</taxon>
    </lineage>
</organism>
<reference evidence="1 2" key="1">
    <citation type="submission" date="2015-11" db="EMBL/GenBank/DDBJ databases">
        <title>Draft genome sequence of Agrobacterium sp. R89-1.</title>
        <authorList>
            <person name="Zahradnik J."/>
            <person name="Kyslikova E."/>
            <person name="Palyzova A."/>
            <person name="Kyslik P."/>
        </authorList>
    </citation>
    <scope>NUCLEOTIDE SEQUENCE [LARGE SCALE GENOMIC DNA]</scope>
    <source>
        <strain evidence="1 2">R89-1</strain>
    </source>
</reference>
<name>A0A135P754_9HYPH</name>
<evidence type="ECO:0000313" key="1">
    <source>
        <dbReference type="EMBL" id="KXG87259.1"/>
    </source>
</evidence>
<dbReference type="Proteomes" id="UP000070498">
    <property type="component" value="Unassembled WGS sequence"/>
</dbReference>